<keyword evidence="8" id="KW-1185">Reference proteome</keyword>
<evidence type="ECO:0000256" key="4">
    <source>
        <dbReference type="ARBA" id="ARBA00023125"/>
    </source>
</evidence>
<dbReference type="GO" id="GO:0010521">
    <property type="term" value="F:telomerase inhibitor activity"/>
    <property type="evidence" value="ECO:0007669"/>
    <property type="project" value="TreeGrafter"/>
</dbReference>
<dbReference type="GO" id="GO:0032210">
    <property type="term" value="P:regulation of telomere maintenance via telomerase"/>
    <property type="evidence" value="ECO:0007669"/>
    <property type="project" value="TreeGrafter"/>
</dbReference>
<comment type="subcellular location">
    <subcellularLocation>
        <location evidence="1">Chromosome</location>
        <location evidence="1">Telomere</location>
    </subcellularLocation>
</comment>
<reference evidence="7" key="1">
    <citation type="submission" date="2019-06" db="EMBL/GenBank/DDBJ databases">
        <authorList>
            <person name="Zheng W."/>
        </authorList>
    </citation>
    <scope>NUCLEOTIDE SEQUENCE</scope>
    <source>
        <strain evidence="7">QDHG01</strain>
    </source>
</reference>
<dbReference type="SUPFAM" id="SSF50249">
    <property type="entry name" value="Nucleic acid-binding proteins"/>
    <property type="match status" value="2"/>
</dbReference>
<evidence type="ECO:0000313" key="7">
    <source>
        <dbReference type="EMBL" id="TNV81952.1"/>
    </source>
</evidence>
<dbReference type="GO" id="GO:0016233">
    <property type="term" value="P:telomere capping"/>
    <property type="evidence" value="ECO:0007669"/>
    <property type="project" value="TreeGrafter"/>
</dbReference>
<dbReference type="GO" id="GO:0000783">
    <property type="term" value="C:nuclear telomere cap complex"/>
    <property type="evidence" value="ECO:0007669"/>
    <property type="project" value="TreeGrafter"/>
</dbReference>
<keyword evidence="3" id="KW-0779">Telomere</keyword>
<feature type="compositionally biased region" description="Acidic residues" evidence="5">
    <location>
        <begin position="189"/>
        <end position="203"/>
    </location>
</feature>
<evidence type="ECO:0000256" key="5">
    <source>
        <dbReference type="SAM" id="MobiDB-lite"/>
    </source>
</evidence>
<comment type="caution">
    <text evidence="7">The sequence shown here is derived from an EMBL/GenBank/DDBJ whole genome shotgun (WGS) entry which is preliminary data.</text>
</comment>
<organism evidence="7 8">
    <name type="scientific">Halteria grandinella</name>
    <dbReference type="NCBI Taxonomy" id="5974"/>
    <lineage>
        <taxon>Eukaryota</taxon>
        <taxon>Sar</taxon>
        <taxon>Alveolata</taxon>
        <taxon>Ciliophora</taxon>
        <taxon>Intramacronucleata</taxon>
        <taxon>Spirotrichea</taxon>
        <taxon>Stichotrichia</taxon>
        <taxon>Sporadotrichida</taxon>
        <taxon>Halteriidae</taxon>
        <taxon>Halteria</taxon>
    </lineage>
</organism>
<evidence type="ECO:0000259" key="6">
    <source>
        <dbReference type="SMART" id="SM00976"/>
    </source>
</evidence>
<dbReference type="SMART" id="SM00976">
    <property type="entry name" value="Telo_bind"/>
    <property type="match status" value="1"/>
</dbReference>
<keyword evidence="2" id="KW-0158">Chromosome</keyword>
<feature type="region of interest" description="Disordered" evidence="5">
    <location>
        <begin position="1"/>
        <end position="38"/>
    </location>
</feature>
<protein>
    <recommendedName>
        <fullName evidence="6">Telomeric single stranded DNA binding POT1/Cdc13 domain-containing protein</fullName>
    </recommendedName>
</protein>
<dbReference type="Proteomes" id="UP000785679">
    <property type="component" value="Unassembled WGS sequence"/>
</dbReference>
<dbReference type="PANTHER" id="PTHR14513">
    <property type="entry name" value="PROTECTION OF TELOMERES 1"/>
    <property type="match status" value="1"/>
</dbReference>
<proteinExistence type="predicted"/>
<dbReference type="InterPro" id="IPR011564">
    <property type="entry name" value="Telomer_end-bd_POT1/Cdc13"/>
</dbReference>
<dbReference type="AlphaFoldDB" id="A0A8J8NU03"/>
<dbReference type="EMBL" id="RRYP01005538">
    <property type="protein sequence ID" value="TNV81952.1"/>
    <property type="molecule type" value="Genomic_DNA"/>
</dbReference>
<evidence type="ECO:0000256" key="1">
    <source>
        <dbReference type="ARBA" id="ARBA00004574"/>
    </source>
</evidence>
<dbReference type="Pfam" id="PF02765">
    <property type="entry name" value="POT1"/>
    <property type="match status" value="1"/>
</dbReference>
<dbReference type="InterPro" id="IPR012340">
    <property type="entry name" value="NA-bd_OB-fold"/>
</dbReference>
<dbReference type="OrthoDB" id="10542264at2759"/>
<sequence>MGRTKGSKNKVKDGKPIQEEGTVPDSNLKTPKPRGRPALVQNNAITAAGIRHYEKNMKHIYTELAKTTLSNTDLYNLYGIVVDATTPHVNPKDGKWQTFVRIIDPSMQNQVNKSVQSLSVRFQGNNAESLPTFKKMGEIIRIHRTNIGSFKNLKYFNAIMPYGSSWVIFEGVPQPKKPKAKKDSQQGNEDIEMSSDNDEELSDHEEFKKGAQIAKSEEAISNFFRSTVHVPAKAPAQQKEISILNPGGAASNESSLANVSHDREIPVSSTYLPYKSSSTAYSLCLLDRDLIKRYRTWLIPFFKNDFTYEKTLIMSLARVRDAISGVMVLGRAGPSSVDLEQQIRAREFDLIVRVDGIEEAVDGGMRQKVVIKISDQSCVDFEITVSQGIMPVGLKVGDVVKISRSCPCKEQLKKNALEEGPATNILSIDPSFKICQSFSAKCYMEQFEYDITKNLLGEVYREQQSTTINDFAHLYNQTEDVLEKPDIASSITEMFKSLPRTDLADIIYKKQVLSGLTTSTGQPPVQKLFRIQFSVLSIAPLNLFEFTQLYCKSCFNTFSFKEFSANNQQSGGDQRNLCPTCPSLELEPIYKVSFTIKDKSLFQRAGGVKLFLFTADGICDKFFNGMPAQNIYRDAVYRQNLEKYVRHMVRFNVYMDAVVEKKMVNQEVVLKLVSCRMRGQQ</sequence>
<evidence type="ECO:0000256" key="2">
    <source>
        <dbReference type="ARBA" id="ARBA00022454"/>
    </source>
</evidence>
<gene>
    <name evidence="7" type="ORF">FGO68_gene2655</name>
</gene>
<dbReference type="PANTHER" id="PTHR14513:SF0">
    <property type="entry name" value="PROTECTION OF TELOMERES PROTEIN 1"/>
    <property type="match status" value="1"/>
</dbReference>
<evidence type="ECO:0000256" key="3">
    <source>
        <dbReference type="ARBA" id="ARBA00022895"/>
    </source>
</evidence>
<dbReference type="GO" id="GO:0098505">
    <property type="term" value="F:G-rich strand telomeric DNA binding"/>
    <property type="evidence" value="ECO:0007669"/>
    <property type="project" value="TreeGrafter"/>
</dbReference>
<evidence type="ECO:0000313" key="8">
    <source>
        <dbReference type="Proteomes" id="UP000785679"/>
    </source>
</evidence>
<feature type="domain" description="Telomeric single stranded DNA binding POT1/Cdc13" evidence="6">
    <location>
        <begin position="61"/>
        <end position="202"/>
    </location>
</feature>
<accession>A0A8J8NU03</accession>
<dbReference type="Gene3D" id="2.40.50.140">
    <property type="entry name" value="Nucleic acid-binding proteins"/>
    <property type="match status" value="3"/>
</dbReference>
<feature type="region of interest" description="Disordered" evidence="5">
    <location>
        <begin position="174"/>
        <end position="208"/>
    </location>
</feature>
<name>A0A8J8NU03_HALGN</name>
<dbReference type="InterPro" id="IPR028389">
    <property type="entry name" value="POT1"/>
</dbReference>
<keyword evidence="4" id="KW-0238">DNA-binding</keyword>